<dbReference type="RefSeq" id="WP_223325680.1">
    <property type="nucleotide sequence ID" value="NZ_JAYKTO010000001.1"/>
</dbReference>
<dbReference type="Proteomes" id="UP001308656">
    <property type="component" value="Unassembled WGS sequence"/>
</dbReference>
<gene>
    <name evidence="1" type="ORF">SM122_02980</name>
</gene>
<organism evidence="1 2">
    <name type="scientific">Streptococcus gingivalis</name>
    <dbReference type="NCBI Taxonomy" id="3111861"/>
    <lineage>
        <taxon>Bacteria</taxon>
        <taxon>Bacillati</taxon>
        <taxon>Bacillota</taxon>
        <taxon>Bacilli</taxon>
        <taxon>Lactobacillales</taxon>
        <taxon>Streptococcaceae</taxon>
        <taxon>Streptococcus</taxon>
    </lineage>
</organism>
<protein>
    <submittedName>
        <fullName evidence="1">Uncharacterized protein</fullName>
    </submittedName>
</protein>
<keyword evidence="2" id="KW-1185">Reference proteome</keyword>
<proteinExistence type="predicted"/>
<dbReference type="EMBL" id="JAYKTO010000001">
    <property type="protein sequence ID" value="MEB3519569.1"/>
    <property type="molecule type" value="Genomic_DNA"/>
</dbReference>
<name>A0ABU6B720_9STRE</name>
<evidence type="ECO:0000313" key="1">
    <source>
        <dbReference type="EMBL" id="MEB3519569.1"/>
    </source>
</evidence>
<accession>A0ABU6B720</accession>
<reference evidence="1 2" key="1">
    <citation type="submission" date="2024-01" db="EMBL/GenBank/DDBJ databases">
        <title>Description of Streptococcus dentalis sp. nov., Streptococcus gingivalis sp. nov., Streptococcus lingualis sp. nov. isolated from human oral cavity.</title>
        <authorList>
            <person name="Choi Y.S."/>
            <person name="Goo B.J."/>
            <person name="Bae J.W."/>
        </authorList>
    </citation>
    <scope>NUCLEOTIDE SEQUENCE [LARGE SCALE GENOMIC DNA]</scope>
    <source>
        <strain evidence="1 2">S2</strain>
    </source>
</reference>
<evidence type="ECO:0000313" key="2">
    <source>
        <dbReference type="Proteomes" id="UP001308656"/>
    </source>
</evidence>
<comment type="caution">
    <text evidence="1">The sequence shown here is derived from an EMBL/GenBank/DDBJ whole genome shotgun (WGS) entry which is preliminary data.</text>
</comment>
<sequence>MTTFHKKINNEPFMLLELGINENGYKFASDIKTALSTAEGELDLVSSKLEESLDSLKKLTPECDKTDYILSACSGALCGVIDVFLVGKPGESPIGEITDKWFANRTEDFAKLCGWTGDKGNLSSAVRHLEKKFKIPYDQNGIGDIAKGLLDLTPTNHHFKSLGHNPTILGLFFSILDQFTNTSHFVSEGELITFSKFDGDFHLEGKNIPSKLFCGFVNWFGHLISDISGSSSSKGRGMGIPSPFWSWTNDIITIKRKLNLPVGEFDKSINKLALDIYKQGYDARFQTAQAIPVFVNELLVRIIYSIRRLVRYFSMTKKDDRSFSLLWKSCEPFSNATVKRMLTVAHGTFCAIDAGDAIARGLTKGGGSLNVTEFVMRLNIFGIGRFTISLYGETSRGLKRHVIKEKIIILKREKLILADYVDGLKFLAEIYDDESLLLFTIELKESDMYVQAFEKSVILAEKRNVPKDEILRNKADIDSYFKGSEKEK</sequence>